<dbReference type="PROSITE" id="PS00893">
    <property type="entry name" value="NUDIX_BOX"/>
    <property type="match status" value="1"/>
</dbReference>
<dbReference type="PROSITE" id="PS51462">
    <property type="entry name" value="NUDIX"/>
    <property type="match status" value="1"/>
</dbReference>
<evidence type="ECO:0000256" key="3">
    <source>
        <dbReference type="ARBA" id="ARBA00022801"/>
    </source>
</evidence>
<dbReference type="Proteomes" id="UP000055136">
    <property type="component" value="Chromosome"/>
</dbReference>
<dbReference type="InterPro" id="IPR015797">
    <property type="entry name" value="NUDIX_hydrolase-like_dom_sf"/>
</dbReference>
<dbReference type="Pfam" id="PF00293">
    <property type="entry name" value="NUDIX"/>
    <property type="match status" value="1"/>
</dbReference>
<dbReference type="NCBIfam" id="NF001938">
    <property type="entry name" value="PRK00714.1-5"/>
    <property type="match status" value="1"/>
</dbReference>
<dbReference type="Gene3D" id="3.90.79.10">
    <property type="entry name" value="Nucleoside Triphosphate Pyrophosphohydrolase"/>
    <property type="match status" value="1"/>
</dbReference>
<dbReference type="STRING" id="1748243.Tel_03920"/>
<dbReference type="InterPro" id="IPR022927">
    <property type="entry name" value="RppH"/>
</dbReference>
<dbReference type="InterPro" id="IPR020084">
    <property type="entry name" value="NUDIX_hydrolase_CS"/>
</dbReference>
<dbReference type="AlphaFoldDB" id="A0A0S2TB74"/>
<proteinExistence type="inferred from homology"/>
<dbReference type="PANTHER" id="PTHR43736:SF1">
    <property type="entry name" value="DIHYDRONEOPTERIN TRIPHOSPHATE DIPHOSPHATASE"/>
    <property type="match status" value="1"/>
</dbReference>
<feature type="short sequence motif" description="Nudix box" evidence="4">
    <location>
        <begin position="38"/>
        <end position="59"/>
    </location>
</feature>
<evidence type="ECO:0000313" key="7">
    <source>
        <dbReference type="Proteomes" id="UP000055136"/>
    </source>
</evidence>
<dbReference type="PANTHER" id="PTHR43736">
    <property type="entry name" value="ADP-RIBOSE PYROPHOSPHATASE"/>
    <property type="match status" value="1"/>
</dbReference>
<dbReference type="FunFam" id="3.90.79.10:FF:000001">
    <property type="entry name" value="RNA pyrophosphohydrolase"/>
    <property type="match status" value="1"/>
</dbReference>
<dbReference type="EMBL" id="CP013099">
    <property type="protein sequence ID" value="ALP52356.1"/>
    <property type="molecule type" value="Genomic_DNA"/>
</dbReference>
<dbReference type="EC" id="3.6.1.-" evidence="4"/>
<comment type="cofactor">
    <cofactor evidence="1">
        <name>Mn(2+)</name>
        <dbReference type="ChEBI" id="CHEBI:29035"/>
    </cofactor>
</comment>
<keyword evidence="7" id="KW-1185">Reference proteome</keyword>
<sequence length="171" mass="20150">MIDSDGYRPNVGIILSNSDGKLFWARRIGQDAWQFPQGGIRSDETPEEAMYRELGEEVGLNADHVEIIGVTRGWLRYRLPKRLIRRHSKPVCIGQKQVWFLLRFLARDTEVRLDLTSHPEFDYWRWVDYWHPVSQVVHFKRDVYSRALQELAHLLGYDKQGLSVARDASRR</sequence>
<accession>A0A0S2TB74</accession>
<evidence type="ECO:0000256" key="4">
    <source>
        <dbReference type="HAMAP-Rule" id="MF_00298"/>
    </source>
</evidence>
<evidence type="ECO:0000259" key="5">
    <source>
        <dbReference type="PROSITE" id="PS51462"/>
    </source>
</evidence>
<evidence type="ECO:0000256" key="1">
    <source>
        <dbReference type="ARBA" id="ARBA00001936"/>
    </source>
</evidence>
<comment type="cofactor">
    <cofactor evidence="2">
        <name>Mg(2+)</name>
        <dbReference type="ChEBI" id="CHEBI:18420"/>
    </cofactor>
</comment>
<dbReference type="KEGG" id="tee:Tel_03920"/>
<dbReference type="SUPFAM" id="SSF55811">
    <property type="entry name" value="Nudix"/>
    <property type="match status" value="1"/>
</dbReference>
<dbReference type="NCBIfam" id="NF001937">
    <property type="entry name" value="PRK00714.1-4"/>
    <property type="match status" value="1"/>
</dbReference>
<reference evidence="6" key="1">
    <citation type="submission" date="2015-10" db="EMBL/GenBank/DDBJ databases">
        <title>Description of Candidatus Tenderia electrophaga gen. nov, sp. nov., an Uncultivated Electroautotroph from a Biocathode Enrichment.</title>
        <authorList>
            <person name="Eddie B.J."/>
            <person name="Malanoski A.P."/>
            <person name="Wang Z."/>
            <person name="Hall R.J."/>
            <person name="Oh S.D."/>
            <person name="Heiner C."/>
            <person name="Lin B."/>
            <person name="Strycharz-Glaven S.M."/>
        </authorList>
    </citation>
    <scope>NUCLEOTIDE SEQUENCE [LARGE SCALE GENOMIC DNA]</scope>
    <source>
        <strain evidence="6">NRL1</strain>
    </source>
</reference>
<dbReference type="InterPro" id="IPR000086">
    <property type="entry name" value="NUDIX_hydrolase_dom"/>
</dbReference>
<comment type="function">
    <text evidence="4">Accelerates the degradation of transcripts by removing pyrophosphate from the 5'-end of triphosphorylated RNA, leading to a more labile monophosphorylated state that can stimulate subsequent ribonuclease cleavage.</text>
</comment>
<organism evidence="6 7">
    <name type="scientific">Candidatus Tenderia electrophaga</name>
    <dbReference type="NCBI Taxonomy" id="1748243"/>
    <lineage>
        <taxon>Bacteria</taxon>
        <taxon>Pseudomonadati</taxon>
        <taxon>Pseudomonadota</taxon>
        <taxon>Gammaproteobacteria</taxon>
        <taxon>Candidatus Tenderiales</taxon>
        <taxon>Candidatus Tenderiaceae</taxon>
        <taxon>Candidatus Tenderia</taxon>
    </lineage>
</organism>
<dbReference type="PRINTS" id="PR00502">
    <property type="entry name" value="NUDIXFAMILY"/>
</dbReference>
<dbReference type="GO" id="GO:0034353">
    <property type="term" value="F:mRNA 5'-diphosphatase activity"/>
    <property type="evidence" value="ECO:0007669"/>
    <property type="project" value="UniProtKB-ARBA"/>
</dbReference>
<dbReference type="HAMAP" id="MF_00298">
    <property type="entry name" value="Nudix_RppH"/>
    <property type="match status" value="1"/>
</dbReference>
<evidence type="ECO:0000256" key="2">
    <source>
        <dbReference type="ARBA" id="ARBA00001946"/>
    </source>
</evidence>
<dbReference type="InterPro" id="IPR020476">
    <property type="entry name" value="Nudix_hydrolase"/>
</dbReference>
<gene>
    <name evidence="4" type="primary">rppH</name>
    <name evidence="4" type="synonym">nudH</name>
    <name evidence="6" type="ORF">Tel_03920</name>
</gene>
<evidence type="ECO:0000313" key="6">
    <source>
        <dbReference type="EMBL" id="ALP52356.1"/>
    </source>
</evidence>
<keyword evidence="3 4" id="KW-0378">Hydrolase</keyword>
<name>A0A0S2TB74_9GAMM</name>
<comment type="cofactor">
    <cofactor evidence="4">
        <name>a divalent metal cation</name>
        <dbReference type="ChEBI" id="CHEBI:60240"/>
    </cofactor>
</comment>
<comment type="similarity">
    <text evidence="4">Belongs to the Nudix hydrolase family. RppH subfamily.</text>
</comment>
<feature type="domain" description="Nudix hydrolase" evidence="5">
    <location>
        <begin position="6"/>
        <end position="149"/>
    </location>
</feature>
<protein>
    <recommendedName>
        <fullName evidence="4">RNA pyrophosphohydrolase</fullName>
        <ecNumber evidence="4">3.6.1.-</ecNumber>
    </recommendedName>
    <alternativeName>
        <fullName evidence="4">(Di)nucleoside polyphosphate hydrolase</fullName>
    </alternativeName>
</protein>
<dbReference type="NCBIfam" id="NF001934">
    <property type="entry name" value="PRK00714.1-1"/>
    <property type="match status" value="1"/>
</dbReference>
<dbReference type="CDD" id="cd03671">
    <property type="entry name" value="NUDIX_Ap4A_hydrolase_plant_like"/>
    <property type="match status" value="1"/>
</dbReference>